<evidence type="ECO:0000256" key="2">
    <source>
        <dbReference type="ARBA" id="ARBA00001911"/>
    </source>
</evidence>
<keyword evidence="9" id="KW-0413">Isomerase</keyword>
<keyword evidence="8" id="KW-0299">Galactose metabolism</keyword>
<keyword evidence="7" id="KW-0520">NAD</keyword>
<evidence type="ECO:0000256" key="6">
    <source>
        <dbReference type="ARBA" id="ARBA00018569"/>
    </source>
</evidence>
<keyword evidence="8" id="KW-0119">Carbohydrate metabolism</keyword>
<dbReference type="InterPro" id="IPR036291">
    <property type="entry name" value="NAD(P)-bd_dom_sf"/>
</dbReference>
<dbReference type="NCBIfam" id="TIGR01179">
    <property type="entry name" value="galE"/>
    <property type="match status" value="1"/>
</dbReference>
<comment type="cofactor">
    <cofactor evidence="2">
        <name>NAD(+)</name>
        <dbReference type="ChEBI" id="CHEBI:57540"/>
    </cofactor>
</comment>
<dbReference type="InterPro" id="IPR001509">
    <property type="entry name" value="Epimerase_deHydtase"/>
</dbReference>
<evidence type="ECO:0000256" key="9">
    <source>
        <dbReference type="ARBA" id="ARBA00023235"/>
    </source>
</evidence>
<dbReference type="InterPro" id="IPR005886">
    <property type="entry name" value="UDP_G4E"/>
</dbReference>
<evidence type="ECO:0000256" key="1">
    <source>
        <dbReference type="ARBA" id="ARBA00000083"/>
    </source>
</evidence>
<dbReference type="PANTHER" id="PTHR43725:SF47">
    <property type="entry name" value="UDP-GLUCOSE 4-EPIMERASE"/>
    <property type="match status" value="1"/>
</dbReference>
<dbReference type="EC" id="5.1.3.2" evidence="5"/>
<evidence type="ECO:0000256" key="11">
    <source>
        <dbReference type="ARBA" id="ARBA00033067"/>
    </source>
</evidence>
<accession>A0ABN2JRM7</accession>
<evidence type="ECO:0000313" key="13">
    <source>
        <dbReference type="EMBL" id="GAA1736642.1"/>
    </source>
</evidence>
<evidence type="ECO:0000256" key="3">
    <source>
        <dbReference type="ARBA" id="ARBA00004947"/>
    </source>
</evidence>
<dbReference type="PRINTS" id="PR01713">
    <property type="entry name" value="NUCEPIMERASE"/>
</dbReference>
<proteinExistence type="inferred from homology"/>
<dbReference type="RefSeq" id="WP_344249941.1">
    <property type="nucleotide sequence ID" value="NZ_BAAAPM010000008.1"/>
</dbReference>
<keyword evidence="14" id="KW-1185">Reference proteome</keyword>
<comment type="caution">
    <text evidence="13">The sequence shown here is derived from an EMBL/GenBank/DDBJ whole genome shotgun (WGS) entry which is preliminary data.</text>
</comment>
<dbReference type="SUPFAM" id="SSF51735">
    <property type="entry name" value="NAD(P)-binding Rossmann-fold domains"/>
    <property type="match status" value="1"/>
</dbReference>
<dbReference type="Proteomes" id="UP001501138">
    <property type="component" value="Unassembled WGS sequence"/>
</dbReference>
<dbReference type="Gene3D" id="3.90.25.10">
    <property type="entry name" value="UDP-galactose 4-epimerase, domain 1"/>
    <property type="match status" value="1"/>
</dbReference>
<evidence type="ECO:0000256" key="8">
    <source>
        <dbReference type="ARBA" id="ARBA00023144"/>
    </source>
</evidence>
<protein>
    <recommendedName>
        <fullName evidence="6">UDP-glucose 4-epimerase</fullName>
        <ecNumber evidence="5">5.1.3.2</ecNumber>
    </recommendedName>
    <alternativeName>
        <fullName evidence="11">Galactowaldenase</fullName>
    </alternativeName>
    <alternativeName>
        <fullName evidence="10">UDP-galactose 4-epimerase</fullName>
    </alternativeName>
</protein>
<name>A0ABN2JRM7_9MICO</name>
<evidence type="ECO:0000256" key="5">
    <source>
        <dbReference type="ARBA" id="ARBA00013189"/>
    </source>
</evidence>
<evidence type="ECO:0000256" key="7">
    <source>
        <dbReference type="ARBA" id="ARBA00023027"/>
    </source>
</evidence>
<evidence type="ECO:0000256" key="4">
    <source>
        <dbReference type="ARBA" id="ARBA00007637"/>
    </source>
</evidence>
<organism evidence="13 14">
    <name type="scientific">Isoptericola hypogeus</name>
    <dbReference type="NCBI Taxonomy" id="300179"/>
    <lineage>
        <taxon>Bacteria</taxon>
        <taxon>Bacillati</taxon>
        <taxon>Actinomycetota</taxon>
        <taxon>Actinomycetes</taxon>
        <taxon>Micrococcales</taxon>
        <taxon>Promicromonosporaceae</taxon>
        <taxon>Isoptericola</taxon>
    </lineage>
</organism>
<dbReference type="PANTHER" id="PTHR43725">
    <property type="entry name" value="UDP-GLUCOSE 4-EPIMERASE"/>
    <property type="match status" value="1"/>
</dbReference>
<dbReference type="Pfam" id="PF01370">
    <property type="entry name" value="Epimerase"/>
    <property type="match status" value="1"/>
</dbReference>
<comment type="similarity">
    <text evidence="4">Belongs to the NAD(P)-dependent epimerase/dehydratase family.</text>
</comment>
<dbReference type="EMBL" id="BAAAPM010000008">
    <property type="protein sequence ID" value="GAA1736642.1"/>
    <property type="molecule type" value="Genomic_DNA"/>
</dbReference>
<feature type="domain" description="NAD-dependent epimerase/dehydratase" evidence="12">
    <location>
        <begin position="3"/>
        <end position="253"/>
    </location>
</feature>
<comment type="pathway">
    <text evidence="3">Carbohydrate metabolism; galactose metabolism.</text>
</comment>
<gene>
    <name evidence="13" type="primary">galE_2</name>
    <name evidence="13" type="ORF">GCM10009809_34800</name>
</gene>
<evidence type="ECO:0000313" key="14">
    <source>
        <dbReference type="Proteomes" id="UP001501138"/>
    </source>
</evidence>
<evidence type="ECO:0000256" key="10">
    <source>
        <dbReference type="ARBA" id="ARBA00031367"/>
    </source>
</evidence>
<comment type="catalytic activity">
    <reaction evidence="1">
        <text>UDP-alpha-D-glucose = UDP-alpha-D-galactose</text>
        <dbReference type="Rhea" id="RHEA:22168"/>
        <dbReference type="ChEBI" id="CHEBI:58885"/>
        <dbReference type="ChEBI" id="CHEBI:66914"/>
        <dbReference type="EC" id="5.1.3.2"/>
    </reaction>
</comment>
<evidence type="ECO:0000259" key="12">
    <source>
        <dbReference type="Pfam" id="PF01370"/>
    </source>
</evidence>
<reference evidence="13 14" key="1">
    <citation type="journal article" date="2019" name="Int. J. Syst. Evol. Microbiol.">
        <title>The Global Catalogue of Microorganisms (GCM) 10K type strain sequencing project: providing services to taxonomists for standard genome sequencing and annotation.</title>
        <authorList>
            <consortium name="The Broad Institute Genomics Platform"/>
            <consortium name="The Broad Institute Genome Sequencing Center for Infectious Disease"/>
            <person name="Wu L."/>
            <person name="Ma J."/>
        </authorList>
    </citation>
    <scope>NUCLEOTIDE SEQUENCE [LARGE SCALE GENOMIC DNA]</scope>
    <source>
        <strain evidence="13 14">JCM 15589</strain>
    </source>
</reference>
<dbReference type="Gene3D" id="3.40.50.720">
    <property type="entry name" value="NAD(P)-binding Rossmann-like Domain"/>
    <property type="match status" value="1"/>
</dbReference>
<sequence length="364" mass="38568">MRILVTGGAGYLGSHTVVALVEAGHDVVVVDDLSRGNPVAVSRAEVLTGQRIPLHAVDVADIDALERIFDTERVEAVVHLAGRRTTGSRAQGPLDFYETNLGATFTLLRCMVWYGVDRLVAASSAAVYGARARVPSREDQTVRTDSPFGRAAGMTEQVLADVAHAQRGLRVGMLRCFTTAGAHPSGTIGEPAARGEGLLTAMGQVALGLRERLDVRGGDHPTPDGTPMRDVVHVDDVAAGFVAALGALDETDGPFSVWNAGSGRPASVLDVLRTFETVTGHRVPYRTVAAPAGTAAVSYADPALAEDELGWRPVRDLVDICADHWRWQSRNPAGYPGLIGGERPWRGGVGHRLRLVSPSAPWGA</sequence>